<evidence type="ECO:0000256" key="1">
    <source>
        <dbReference type="ARBA" id="ARBA00022679"/>
    </source>
</evidence>
<evidence type="ECO:0000313" key="5">
    <source>
        <dbReference type="Proteomes" id="UP000285120"/>
    </source>
</evidence>
<accession>A0A419V7F9</accession>
<dbReference type="GO" id="GO:0016747">
    <property type="term" value="F:acyltransferase activity, transferring groups other than amino-acyl groups"/>
    <property type="evidence" value="ECO:0007669"/>
    <property type="project" value="InterPro"/>
</dbReference>
<feature type="domain" description="N-acetyltransferase" evidence="3">
    <location>
        <begin position="1"/>
        <end position="160"/>
    </location>
</feature>
<keyword evidence="5" id="KW-1185">Reference proteome</keyword>
<keyword evidence="1" id="KW-0808">Transferase</keyword>
<dbReference type="EMBL" id="RAPK01000006">
    <property type="protein sequence ID" value="RKD76046.1"/>
    <property type="molecule type" value="Genomic_DNA"/>
</dbReference>
<dbReference type="InterPro" id="IPR000182">
    <property type="entry name" value="GNAT_dom"/>
</dbReference>
<dbReference type="CDD" id="cd04301">
    <property type="entry name" value="NAT_SF"/>
    <property type="match status" value="1"/>
</dbReference>
<evidence type="ECO:0000256" key="2">
    <source>
        <dbReference type="ARBA" id="ARBA00023315"/>
    </source>
</evidence>
<dbReference type="Pfam" id="PF00583">
    <property type="entry name" value="Acetyltransf_1"/>
    <property type="match status" value="1"/>
</dbReference>
<dbReference type="Gene3D" id="3.40.630.30">
    <property type="match status" value="1"/>
</dbReference>
<reference evidence="4 5" key="1">
    <citation type="submission" date="2018-09" db="EMBL/GenBank/DDBJ databases">
        <title>Genomic Encyclopedia of Archaeal and Bacterial Type Strains, Phase II (KMG-II): from individual species to whole genera.</title>
        <authorList>
            <person name="Goeker M."/>
        </authorList>
    </citation>
    <scope>NUCLEOTIDE SEQUENCE [LARGE SCALE GENOMIC DNA]</scope>
    <source>
        <strain evidence="4 5">DSM 17008</strain>
    </source>
</reference>
<gene>
    <name evidence="4" type="ORF">ATL39_0258</name>
</gene>
<dbReference type="GO" id="GO:0005840">
    <property type="term" value="C:ribosome"/>
    <property type="evidence" value="ECO:0007669"/>
    <property type="project" value="UniProtKB-KW"/>
</dbReference>
<dbReference type="PROSITE" id="PS51186">
    <property type="entry name" value="GNAT"/>
    <property type="match status" value="1"/>
</dbReference>
<evidence type="ECO:0000259" key="3">
    <source>
        <dbReference type="PROSITE" id="PS51186"/>
    </source>
</evidence>
<organism evidence="4 5">
    <name type="scientific">Sinobaca qinghaiensis</name>
    <dbReference type="NCBI Taxonomy" id="342944"/>
    <lineage>
        <taxon>Bacteria</taxon>
        <taxon>Bacillati</taxon>
        <taxon>Bacillota</taxon>
        <taxon>Bacilli</taxon>
        <taxon>Bacillales</taxon>
        <taxon>Sporolactobacillaceae</taxon>
        <taxon>Sinobaca</taxon>
    </lineage>
</organism>
<name>A0A419V7F9_9BACL</name>
<keyword evidence="4" id="KW-0689">Ribosomal protein</keyword>
<dbReference type="InterPro" id="IPR050832">
    <property type="entry name" value="Bact_Acetyltransf"/>
</dbReference>
<dbReference type="PANTHER" id="PTHR43877">
    <property type="entry name" value="AMINOALKYLPHOSPHONATE N-ACETYLTRANSFERASE-RELATED-RELATED"/>
    <property type="match status" value="1"/>
</dbReference>
<dbReference type="RefSeq" id="WP_120191466.1">
    <property type="nucleotide sequence ID" value="NZ_RAPK01000006.1"/>
</dbReference>
<dbReference type="AlphaFoldDB" id="A0A419V7F9"/>
<dbReference type="Proteomes" id="UP000285120">
    <property type="component" value="Unassembled WGS sequence"/>
</dbReference>
<keyword evidence="2" id="KW-0012">Acyltransferase</keyword>
<keyword evidence="4" id="KW-0687">Ribonucleoprotein</keyword>
<dbReference type="SUPFAM" id="SSF55729">
    <property type="entry name" value="Acyl-CoA N-acyltransferases (Nat)"/>
    <property type="match status" value="1"/>
</dbReference>
<dbReference type="InterPro" id="IPR016181">
    <property type="entry name" value="Acyl_CoA_acyltransferase"/>
</dbReference>
<proteinExistence type="predicted"/>
<dbReference type="OrthoDB" id="794462at2"/>
<sequence length="161" mass="18599">MNIRKMTEADIPKVQETAESSWREAYEGLIEKDAQDRFLEYAYSSQMLKMRLKRSVFFVAEEEDVVSGFINVTYPNGDRESVLAALYVRPEYQRMGTGEALFRACFDVLEEADVLTLNVEAENEKGTAFYKKHGFVEVERMEETIGEDTFQSILMKKSFLS</sequence>
<protein>
    <submittedName>
        <fullName evidence="4">Ribosomal protein S18 acetylase RimI-like enzyme</fullName>
    </submittedName>
</protein>
<comment type="caution">
    <text evidence="4">The sequence shown here is derived from an EMBL/GenBank/DDBJ whole genome shotgun (WGS) entry which is preliminary data.</text>
</comment>
<evidence type="ECO:0000313" key="4">
    <source>
        <dbReference type="EMBL" id="RKD76046.1"/>
    </source>
</evidence>